<keyword evidence="2" id="KW-1185">Reference proteome</keyword>
<dbReference type="Proteomes" id="UP001221142">
    <property type="component" value="Unassembled WGS sequence"/>
</dbReference>
<dbReference type="EMBL" id="JARKIF010000013">
    <property type="protein sequence ID" value="KAJ7624436.1"/>
    <property type="molecule type" value="Genomic_DNA"/>
</dbReference>
<gene>
    <name evidence="1" type="ORF">FB45DRAFT_1060741</name>
</gene>
<name>A0AAD7BL09_9AGAR</name>
<sequence length="263" mass="29719">MALPPRLPPELERHIFELLAYREPLSIPTLILVAWRGPEVVMLQNETRSYPYPDIFSRIKATPPIVQQKTVHHLFLDRIAPDVVENLISTCDAVEDLWIILEHGHRVGIVEFAGHLALRRLHCVANELFGTQTYDFTLPMFARLTHLELFGSDADRGPEWVGLATIPRLTHLAFSGLTLLRVAGTLLRTSSSLQVLIFLSHKLGAVYRVTELEVLTQDARFVKMGYKDHVEDWKAGALGGSDHWSRAEEFVAMRLSGHGYPSQ</sequence>
<evidence type="ECO:0000313" key="2">
    <source>
        <dbReference type="Proteomes" id="UP001221142"/>
    </source>
</evidence>
<protein>
    <submittedName>
        <fullName evidence="1">Uncharacterized protein</fullName>
    </submittedName>
</protein>
<reference evidence="1" key="1">
    <citation type="submission" date="2023-03" db="EMBL/GenBank/DDBJ databases">
        <title>Massive genome expansion in bonnet fungi (Mycena s.s.) driven by repeated elements and novel gene families across ecological guilds.</title>
        <authorList>
            <consortium name="Lawrence Berkeley National Laboratory"/>
            <person name="Harder C.B."/>
            <person name="Miyauchi S."/>
            <person name="Viragh M."/>
            <person name="Kuo A."/>
            <person name="Thoen E."/>
            <person name="Andreopoulos B."/>
            <person name="Lu D."/>
            <person name="Skrede I."/>
            <person name="Drula E."/>
            <person name="Henrissat B."/>
            <person name="Morin E."/>
            <person name="Kohler A."/>
            <person name="Barry K."/>
            <person name="LaButti K."/>
            <person name="Morin E."/>
            <person name="Salamov A."/>
            <person name="Lipzen A."/>
            <person name="Mereny Z."/>
            <person name="Hegedus B."/>
            <person name="Baldrian P."/>
            <person name="Stursova M."/>
            <person name="Weitz H."/>
            <person name="Taylor A."/>
            <person name="Grigoriev I.V."/>
            <person name="Nagy L.G."/>
            <person name="Martin F."/>
            <person name="Kauserud H."/>
        </authorList>
    </citation>
    <scope>NUCLEOTIDE SEQUENCE</scope>
    <source>
        <strain evidence="1">9284</strain>
    </source>
</reference>
<dbReference type="AlphaFoldDB" id="A0AAD7BL09"/>
<evidence type="ECO:0000313" key="1">
    <source>
        <dbReference type="EMBL" id="KAJ7624436.1"/>
    </source>
</evidence>
<comment type="caution">
    <text evidence="1">The sequence shown here is derived from an EMBL/GenBank/DDBJ whole genome shotgun (WGS) entry which is preliminary data.</text>
</comment>
<organism evidence="1 2">
    <name type="scientific">Roridomyces roridus</name>
    <dbReference type="NCBI Taxonomy" id="1738132"/>
    <lineage>
        <taxon>Eukaryota</taxon>
        <taxon>Fungi</taxon>
        <taxon>Dikarya</taxon>
        <taxon>Basidiomycota</taxon>
        <taxon>Agaricomycotina</taxon>
        <taxon>Agaricomycetes</taxon>
        <taxon>Agaricomycetidae</taxon>
        <taxon>Agaricales</taxon>
        <taxon>Marasmiineae</taxon>
        <taxon>Mycenaceae</taxon>
        <taxon>Roridomyces</taxon>
    </lineage>
</organism>
<accession>A0AAD7BL09</accession>
<proteinExistence type="predicted"/>